<comment type="cofactor">
    <cofactor evidence="14 15">
        <name>Mg(2+)</name>
        <dbReference type="ChEBI" id="CHEBI:18420"/>
    </cofactor>
    <text evidence="14 15">Binds 1 Mg(2+) ion per subunit.</text>
</comment>
<evidence type="ECO:0000256" key="14">
    <source>
        <dbReference type="PIRSR" id="PIRSR628472-2"/>
    </source>
</evidence>
<evidence type="ECO:0000313" key="17">
    <source>
        <dbReference type="Ensembl" id="ENSSCAP00000015038.1"/>
    </source>
</evidence>
<dbReference type="Pfam" id="PF00702">
    <property type="entry name" value="Hydrolase"/>
    <property type="match status" value="1"/>
</dbReference>
<evidence type="ECO:0000256" key="2">
    <source>
        <dbReference type="ARBA" id="ARBA00010501"/>
    </source>
</evidence>
<feature type="region of interest" description="Disordered" evidence="16">
    <location>
        <begin position="29"/>
        <end position="75"/>
    </location>
</feature>
<keyword evidence="9" id="KW-0010">Activator</keyword>
<evidence type="ECO:0000256" key="12">
    <source>
        <dbReference type="ARBA" id="ARBA00051722"/>
    </source>
</evidence>
<dbReference type="GO" id="GO:0005634">
    <property type="term" value="C:nucleus"/>
    <property type="evidence" value="ECO:0007669"/>
    <property type="project" value="UniProtKB-SubCell"/>
</dbReference>
<keyword evidence="11" id="KW-0539">Nucleus</keyword>
<evidence type="ECO:0000256" key="6">
    <source>
        <dbReference type="ARBA" id="ARBA00022842"/>
    </source>
</evidence>
<evidence type="ECO:0000256" key="9">
    <source>
        <dbReference type="ARBA" id="ARBA00023159"/>
    </source>
</evidence>
<evidence type="ECO:0000256" key="11">
    <source>
        <dbReference type="ARBA" id="ARBA00023242"/>
    </source>
</evidence>
<evidence type="ECO:0000313" key="18">
    <source>
        <dbReference type="Proteomes" id="UP000694409"/>
    </source>
</evidence>
<evidence type="ECO:0000256" key="4">
    <source>
        <dbReference type="ARBA" id="ARBA00022723"/>
    </source>
</evidence>
<dbReference type="GO" id="GO:2001240">
    <property type="term" value="P:negative regulation of extrinsic apoptotic signaling pathway in absence of ligand"/>
    <property type="evidence" value="ECO:0007669"/>
    <property type="project" value="TreeGrafter"/>
</dbReference>
<comment type="subcellular location">
    <subcellularLocation>
        <location evidence="1">Nucleus</location>
    </subcellularLocation>
</comment>
<dbReference type="GeneTree" id="ENSGT00950000182978"/>
<evidence type="ECO:0000256" key="13">
    <source>
        <dbReference type="PIRSR" id="PIRSR628472-1"/>
    </source>
</evidence>
<keyword evidence="8 15" id="KW-0805">Transcription regulation</keyword>
<proteinExistence type="inferred from homology"/>
<dbReference type="Gene3D" id="3.40.50.12350">
    <property type="match status" value="1"/>
</dbReference>
<dbReference type="GO" id="GO:0004725">
    <property type="term" value="F:protein tyrosine phosphatase activity"/>
    <property type="evidence" value="ECO:0007669"/>
    <property type="project" value="UniProtKB-EC"/>
</dbReference>
<comment type="catalytic activity">
    <reaction evidence="12 15">
        <text>O-phospho-L-tyrosyl-[protein] + H2O = L-tyrosyl-[protein] + phosphate</text>
        <dbReference type="Rhea" id="RHEA:10684"/>
        <dbReference type="Rhea" id="RHEA-COMP:10136"/>
        <dbReference type="Rhea" id="RHEA-COMP:20101"/>
        <dbReference type="ChEBI" id="CHEBI:15377"/>
        <dbReference type="ChEBI" id="CHEBI:43474"/>
        <dbReference type="ChEBI" id="CHEBI:46858"/>
        <dbReference type="ChEBI" id="CHEBI:61978"/>
        <dbReference type="EC" id="3.1.3.48"/>
    </reaction>
</comment>
<evidence type="ECO:0000256" key="15">
    <source>
        <dbReference type="RuleBase" id="RU362036"/>
    </source>
</evidence>
<feature type="region of interest" description="Disordered" evidence="16">
    <location>
        <begin position="145"/>
        <end position="171"/>
    </location>
</feature>
<sequence>TTFLGLVKSKDVKGTCTDLSMEMQDLASPHNLVGSSDAPGSSKLDKSNLSSTSVTTNGTGVITSSGYSPRSAHQYSPQIYPSKPYPHILSTPAAQTMSAYAGQTQYSGMQQPAVYTAYSQTGQPYSLPTYDLGVMLPGIKTESGLSQTQSPLQSGCLSYSPGFSTPQPGQTPYSYQMPGSSFTPSSTIYSNNSVSNSTNFSSSQQDYSSYTAFGQNQYAQYYSASTYGAYMTSNNTADGTSSSSTYQLQDSLPGLTSQPGTDLHSGEFDTVQSPSTPIKDLDERTCRSSGSKSRGRGRKNNPSPPPDSDLERVFVWDLDETIIVFHSLLTGSYAQKYGKDPPMAVTLGLRMEEMIFNLADTHLFFNDLEECDQVHIDDVSSDDNGQDLSTYSFATDGFHAAASSANLCLPTGVRGGVDWMRKLAFRYRRVKELYNTYKNNIGGLLGPAKRDAWLQLRAEIEALTDSWLTNALKSLSIISTRSNCVNVLVTTTQLIPALAKVLLYSLGGAFPIENIYSATKIGKESCFERIVSRFGTNITYVVIGDGRDEEHAANQVTSL</sequence>
<keyword evidence="18" id="KW-1185">Reference proteome</keyword>
<dbReference type="PANTHER" id="PTHR10190:SF17">
    <property type="entry name" value="EYES ABSENT HOMOLOG 4"/>
    <property type="match status" value="1"/>
</dbReference>
<evidence type="ECO:0000256" key="10">
    <source>
        <dbReference type="ARBA" id="ARBA00023163"/>
    </source>
</evidence>
<name>A0A8C9NA61_SERCA</name>
<feature type="binding site" evidence="14">
    <location>
        <position position="545"/>
    </location>
    <ligand>
        <name>Mg(2+)</name>
        <dbReference type="ChEBI" id="CHEBI:18420"/>
    </ligand>
</feature>
<keyword evidence="10" id="KW-0804">Transcription</keyword>
<feature type="active site" description="Proton donor" evidence="13">
    <location>
        <position position="319"/>
    </location>
</feature>
<dbReference type="GO" id="GO:0046872">
    <property type="term" value="F:metal ion binding"/>
    <property type="evidence" value="ECO:0007669"/>
    <property type="project" value="UniProtKB-KW"/>
</dbReference>
<dbReference type="InterPro" id="IPR038102">
    <property type="entry name" value="EYA_dom_sf"/>
</dbReference>
<dbReference type="PANTHER" id="PTHR10190">
    <property type="entry name" value="EYES ABSENT"/>
    <property type="match status" value="1"/>
</dbReference>
<dbReference type="InterPro" id="IPR028472">
    <property type="entry name" value="EYA"/>
</dbReference>
<keyword evidence="6 14" id="KW-0460">Magnesium</keyword>
<dbReference type="AlphaFoldDB" id="A0A8C9NA61"/>
<feature type="region of interest" description="Disordered" evidence="16">
    <location>
        <begin position="236"/>
        <end position="310"/>
    </location>
</feature>
<dbReference type="Ensembl" id="ENSSCAT00000016843.1">
    <property type="protein sequence ID" value="ENSSCAP00000015038.1"/>
    <property type="gene ID" value="ENSSCAG00000010996.1"/>
</dbReference>
<evidence type="ECO:0000256" key="1">
    <source>
        <dbReference type="ARBA" id="ARBA00004123"/>
    </source>
</evidence>
<accession>A0A8C9NA61</accession>
<dbReference type="InterPro" id="IPR042577">
    <property type="entry name" value="EYA_dom_metazoan"/>
</dbReference>
<feature type="binding site" evidence="14">
    <location>
        <position position="319"/>
    </location>
    <ligand>
        <name>Mg(2+)</name>
        <dbReference type="ChEBI" id="CHEBI:18420"/>
    </ligand>
</feature>
<evidence type="ECO:0000256" key="7">
    <source>
        <dbReference type="ARBA" id="ARBA00022912"/>
    </source>
</evidence>
<evidence type="ECO:0000256" key="3">
    <source>
        <dbReference type="ARBA" id="ARBA00022473"/>
    </source>
</evidence>
<feature type="active site" description="Nucleophile" evidence="13">
    <location>
        <position position="317"/>
    </location>
</feature>
<evidence type="ECO:0000256" key="5">
    <source>
        <dbReference type="ARBA" id="ARBA00022801"/>
    </source>
</evidence>
<keyword evidence="7 15" id="KW-0904">Protein phosphatase</keyword>
<dbReference type="FunFam" id="3.40.50.12350:FF:000001">
    <property type="entry name" value="Eyes absent homolog"/>
    <property type="match status" value="1"/>
</dbReference>
<reference evidence="17" key="1">
    <citation type="submission" date="2025-08" db="UniProtKB">
        <authorList>
            <consortium name="Ensembl"/>
        </authorList>
    </citation>
    <scope>IDENTIFICATION</scope>
</reference>
<feature type="binding site" evidence="14">
    <location>
        <position position="317"/>
    </location>
    <ligand>
        <name>Mg(2+)</name>
        <dbReference type="ChEBI" id="CHEBI:18420"/>
    </ligand>
</feature>
<feature type="compositionally biased region" description="Low complexity" evidence="16">
    <location>
        <begin position="47"/>
        <end position="66"/>
    </location>
</feature>
<dbReference type="SFLD" id="SFLDG01129">
    <property type="entry name" value="C1.5:_HAD__Beta-PGM__Phosphata"/>
    <property type="match status" value="1"/>
</dbReference>
<dbReference type="Proteomes" id="UP000694409">
    <property type="component" value="Unassembled WGS sequence"/>
</dbReference>
<keyword evidence="5 15" id="KW-0378">Hydrolase</keyword>
<comment type="similarity">
    <text evidence="2 15">Belongs to the HAD-like hydrolase superfamily. EYA family.</text>
</comment>
<dbReference type="NCBIfam" id="TIGR01658">
    <property type="entry name" value="EYA-cons_domain"/>
    <property type="match status" value="1"/>
</dbReference>
<dbReference type="SFLD" id="SFLDS00003">
    <property type="entry name" value="Haloacid_Dehalogenase"/>
    <property type="match status" value="1"/>
</dbReference>
<organism evidence="17 18">
    <name type="scientific">Serinus canaria</name>
    <name type="common">Island canary</name>
    <name type="synonym">Fringilla canaria</name>
    <dbReference type="NCBI Taxonomy" id="9135"/>
    <lineage>
        <taxon>Eukaryota</taxon>
        <taxon>Metazoa</taxon>
        <taxon>Chordata</taxon>
        <taxon>Craniata</taxon>
        <taxon>Vertebrata</taxon>
        <taxon>Euteleostomi</taxon>
        <taxon>Archelosauria</taxon>
        <taxon>Archosauria</taxon>
        <taxon>Dinosauria</taxon>
        <taxon>Saurischia</taxon>
        <taxon>Theropoda</taxon>
        <taxon>Coelurosauria</taxon>
        <taxon>Aves</taxon>
        <taxon>Neognathae</taxon>
        <taxon>Neoaves</taxon>
        <taxon>Telluraves</taxon>
        <taxon>Australaves</taxon>
        <taxon>Passeriformes</taxon>
        <taxon>Passeroidea</taxon>
        <taxon>Fringillidae</taxon>
        <taxon>Carduelinae</taxon>
        <taxon>Serinus</taxon>
    </lineage>
</organism>
<protein>
    <recommendedName>
        <fullName evidence="15">Eyes absent homolog</fullName>
        <ecNumber evidence="15">3.1.3.48</ecNumber>
    </recommendedName>
</protein>
<dbReference type="EC" id="3.1.3.48" evidence="15"/>
<feature type="compositionally biased region" description="Polar residues" evidence="16">
    <location>
        <begin position="236"/>
        <end position="260"/>
    </location>
</feature>
<keyword evidence="3" id="KW-0217">Developmental protein</keyword>
<dbReference type="GO" id="GO:0030154">
    <property type="term" value="P:cell differentiation"/>
    <property type="evidence" value="ECO:0007669"/>
    <property type="project" value="TreeGrafter"/>
</dbReference>
<evidence type="ECO:0000256" key="16">
    <source>
        <dbReference type="SAM" id="MobiDB-lite"/>
    </source>
</evidence>
<reference evidence="17" key="2">
    <citation type="submission" date="2025-09" db="UniProtKB">
        <authorList>
            <consortium name="Ensembl"/>
        </authorList>
    </citation>
    <scope>IDENTIFICATION</scope>
</reference>
<dbReference type="GO" id="GO:0045739">
    <property type="term" value="P:positive regulation of DNA repair"/>
    <property type="evidence" value="ECO:0007669"/>
    <property type="project" value="TreeGrafter"/>
</dbReference>
<gene>
    <name evidence="17" type="primary">EYA4</name>
</gene>
<dbReference type="InterPro" id="IPR006545">
    <property type="entry name" value="EYA_dom"/>
</dbReference>
<keyword evidence="4 14" id="KW-0479">Metal-binding</keyword>
<dbReference type="CDD" id="cd02601">
    <property type="entry name" value="HAD_Eya"/>
    <property type="match status" value="1"/>
</dbReference>
<evidence type="ECO:0000256" key="8">
    <source>
        <dbReference type="ARBA" id="ARBA00023015"/>
    </source>
</evidence>